<reference evidence="2" key="1">
    <citation type="submission" date="2021-03" db="EMBL/GenBank/DDBJ databases">
        <authorList>
            <person name="Tagirdzhanova G."/>
        </authorList>
    </citation>
    <scope>NUCLEOTIDE SEQUENCE</scope>
</reference>
<keyword evidence="3" id="KW-1185">Reference proteome</keyword>
<dbReference type="OrthoDB" id="202415at2759"/>
<evidence type="ECO:0000259" key="1">
    <source>
        <dbReference type="SMART" id="SM00672"/>
    </source>
</evidence>
<dbReference type="SMART" id="SM00672">
    <property type="entry name" value="CAP10"/>
    <property type="match status" value="1"/>
</dbReference>
<accession>A0A8H3IT44</accession>
<protein>
    <submittedName>
        <fullName evidence="2">Capsule-associated protein CAP1</fullName>
    </submittedName>
</protein>
<dbReference type="InterPro" id="IPR006598">
    <property type="entry name" value="CAP10"/>
</dbReference>
<comment type="caution">
    <text evidence="2">The sequence shown here is derived from an EMBL/GenBank/DDBJ whole genome shotgun (WGS) entry which is preliminary data.</text>
</comment>
<dbReference type="EMBL" id="CAJPDT010000065">
    <property type="protein sequence ID" value="CAF9932410.1"/>
    <property type="molecule type" value="Genomic_DNA"/>
</dbReference>
<dbReference type="PANTHER" id="PTHR12203:SF61">
    <property type="entry name" value="CAPSULE PROTEIN"/>
    <property type="match status" value="1"/>
</dbReference>
<dbReference type="Pfam" id="PF05686">
    <property type="entry name" value="Glyco_transf_90"/>
    <property type="match status" value="1"/>
</dbReference>
<proteinExistence type="predicted"/>
<name>A0A8H3IT44_9LECA</name>
<dbReference type="PANTHER" id="PTHR12203">
    <property type="entry name" value="KDEL LYS-ASP-GLU-LEU CONTAINING - RELATED"/>
    <property type="match status" value="1"/>
</dbReference>
<gene>
    <name evidence="2" type="primary">CAP10_2</name>
    <name evidence="2" type="ORF">IMSHALPRED_008885</name>
</gene>
<dbReference type="Proteomes" id="UP000664534">
    <property type="component" value="Unassembled WGS sequence"/>
</dbReference>
<sequence length="525" mass="61176">MVESQSKSLEEAIANYRKRYRREPPPGFDDWYQVAVRLNAIVIDDYDSVMTMFEPYWGMSARELRARVREVLDSGFPGDKLVGIRVKDHEIETVHGGSVDLKYHFDILRDRMEPFLQFLPDMEYVFNPFDEPMVYAPHDALSKAVSDCPNPEYDNISDPWDIATRSPKHVYFNNVGRERTWEITTRSCPLGSSSRSGLSSPPLHNTTANEMSERLLFPQNITHIRDICELPEAGDTHGIFLSPNGACHTNTLVPVFSRMKLSTNQDLFMPATDYSSAMTWFYKPYNESEDMPWDQKENRLYWTGSTQDGFFKDDSWKTSHRFRFVRDFNNQSKPISLLRQNDDSGSWEPYPSSMKALSDYIHVKFSDVHHCSDEVCEKIRAPSSGLAFTAKEGLPASYGSKFAFDIDGSSYTERFQRLLHSHNTVFKMTIFQEWWDDFLVPWVHYVPVTLGMRELPETLRFFVETRRGQEIGRDIAEEGRRWAGQTWRPVDMKIALFRILLEYARLWGPERDRTGECPWDRREEG</sequence>
<dbReference type="InterPro" id="IPR051091">
    <property type="entry name" value="O-Glucosyltr/Glycosyltrsf_90"/>
</dbReference>
<evidence type="ECO:0000313" key="3">
    <source>
        <dbReference type="Proteomes" id="UP000664534"/>
    </source>
</evidence>
<organism evidence="2 3">
    <name type="scientific">Imshaugia aleurites</name>
    <dbReference type="NCBI Taxonomy" id="172621"/>
    <lineage>
        <taxon>Eukaryota</taxon>
        <taxon>Fungi</taxon>
        <taxon>Dikarya</taxon>
        <taxon>Ascomycota</taxon>
        <taxon>Pezizomycotina</taxon>
        <taxon>Lecanoromycetes</taxon>
        <taxon>OSLEUM clade</taxon>
        <taxon>Lecanoromycetidae</taxon>
        <taxon>Lecanorales</taxon>
        <taxon>Lecanorineae</taxon>
        <taxon>Parmeliaceae</taxon>
        <taxon>Imshaugia</taxon>
    </lineage>
</organism>
<feature type="domain" description="Glycosyl transferase CAP10" evidence="1">
    <location>
        <begin position="211"/>
        <end position="510"/>
    </location>
</feature>
<dbReference type="AlphaFoldDB" id="A0A8H3IT44"/>
<evidence type="ECO:0000313" key="2">
    <source>
        <dbReference type="EMBL" id="CAF9932410.1"/>
    </source>
</evidence>